<proteinExistence type="predicted"/>
<evidence type="ECO:0000313" key="2">
    <source>
        <dbReference type="WBParaSite" id="SSTP_0000524100.1"/>
    </source>
</evidence>
<dbReference type="WBParaSite" id="SSTP_0000524100.1">
    <property type="protein sequence ID" value="SSTP_0000524100.1"/>
    <property type="gene ID" value="SSTP_0000524100"/>
</dbReference>
<keyword evidence="1" id="KW-0812">Transmembrane</keyword>
<keyword evidence="1" id="KW-1133">Transmembrane helix</keyword>
<accession>A0A0K0E6W7</accession>
<dbReference type="AlphaFoldDB" id="A0A0K0E6W7"/>
<reference evidence="2" key="1">
    <citation type="submission" date="2015-08" db="UniProtKB">
        <authorList>
            <consortium name="WormBaseParasite"/>
        </authorList>
    </citation>
    <scope>IDENTIFICATION</scope>
</reference>
<protein>
    <submittedName>
        <fullName evidence="2">Uncharacterized protein</fullName>
    </submittedName>
</protein>
<feature type="transmembrane region" description="Helical" evidence="1">
    <location>
        <begin position="6"/>
        <end position="26"/>
    </location>
</feature>
<evidence type="ECO:0000256" key="1">
    <source>
        <dbReference type="SAM" id="Phobius"/>
    </source>
</evidence>
<keyword evidence="1" id="KW-0472">Membrane</keyword>
<name>A0A0K0E6W7_STRER</name>
<sequence>MNLIFITLIAVTIFFSFFNIGESFLFSNKNRNMQIRSKRHLSVGATGHLAERLYKEGLEDYKDLVTKNYKDPKDPYSFGRK</sequence>
<organism evidence="2">
    <name type="scientific">Strongyloides stercoralis</name>
    <name type="common">Threadworm</name>
    <dbReference type="NCBI Taxonomy" id="6248"/>
    <lineage>
        <taxon>Eukaryota</taxon>
        <taxon>Metazoa</taxon>
        <taxon>Ecdysozoa</taxon>
        <taxon>Nematoda</taxon>
        <taxon>Chromadorea</taxon>
        <taxon>Rhabditida</taxon>
        <taxon>Tylenchina</taxon>
        <taxon>Panagrolaimomorpha</taxon>
        <taxon>Strongyloidoidea</taxon>
        <taxon>Strongyloididae</taxon>
        <taxon>Strongyloides</taxon>
    </lineage>
</organism>